<dbReference type="InParanoid" id="K5WDY5"/>
<dbReference type="Pfam" id="PF20151">
    <property type="entry name" value="DUF6533"/>
    <property type="match status" value="1"/>
</dbReference>
<dbReference type="KEGG" id="pco:PHACADRAFT_192644"/>
<keyword evidence="3" id="KW-1185">Reference proteome</keyword>
<reference evidence="2 3" key="1">
    <citation type="journal article" date="2012" name="BMC Genomics">
        <title>Comparative genomics of the white-rot fungi, Phanerochaete carnosa and P. chrysosporium, to elucidate the genetic basis of the distinct wood types they colonize.</title>
        <authorList>
            <person name="Suzuki H."/>
            <person name="MacDonald J."/>
            <person name="Syed K."/>
            <person name="Salamov A."/>
            <person name="Hori C."/>
            <person name="Aerts A."/>
            <person name="Henrissat B."/>
            <person name="Wiebenga A."/>
            <person name="vanKuyk P.A."/>
            <person name="Barry K."/>
            <person name="Lindquist E."/>
            <person name="LaButti K."/>
            <person name="Lapidus A."/>
            <person name="Lucas S."/>
            <person name="Coutinho P."/>
            <person name="Gong Y."/>
            <person name="Samejima M."/>
            <person name="Mahadevan R."/>
            <person name="Abou-Zaid M."/>
            <person name="de Vries R.P."/>
            <person name="Igarashi K."/>
            <person name="Yadav J.S."/>
            <person name="Grigoriev I.V."/>
            <person name="Master E.R."/>
        </authorList>
    </citation>
    <scope>NUCLEOTIDE SEQUENCE [LARGE SCALE GENOMIC DNA]</scope>
    <source>
        <strain evidence="2 3">HHB-10118-sp</strain>
    </source>
</reference>
<dbReference type="Proteomes" id="UP000008370">
    <property type="component" value="Unassembled WGS sequence"/>
</dbReference>
<evidence type="ECO:0000313" key="2">
    <source>
        <dbReference type="EMBL" id="EKM57495.1"/>
    </source>
</evidence>
<dbReference type="AlphaFoldDB" id="K5WDY5"/>
<dbReference type="OrthoDB" id="2754922at2759"/>
<accession>K5WDY5</accession>
<dbReference type="RefSeq" id="XP_007392846.1">
    <property type="nucleotide sequence ID" value="XM_007392784.1"/>
</dbReference>
<dbReference type="HOGENOM" id="CLU_1732119_0_0_1"/>
<organism evidence="2 3">
    <name type="scientific">Phanerochaete carnosa (strain HHB-10118-sp)</name>
    <name type="common">White-rot fungus</name>
    <name type="synonym">Peniophora carnosa</name>
    <dbReference type="NCBI Taxonomy" id="650164"/>
    <lineage>
        <taxon>Eukaryota</taxon>
        <taxon>Fungi</taxon>
        <taxon>Dikarya</taxon>
        <taxon>Basidiomycota</taxon>
        <taxon>Agaricomycotina</taxon>
        <taxon>Agaricomycetes</taxon>
        <taxon>Polyporales</taxon>
        <taxon>Phanerochaetaceae</taxon>
        <taxon>Phanerochaete</taxon>
    </lineage>
</organism>
<proteinExistence type="predicted"/>
<dbReference type="InterPro" id="IPR045340">
    <property type="entry name" value="DUF6533"/>
</dbReference>
<evidence type="ECO:0000313" key="3">
    <source>
        <dbReference type="Proteomes" id="UP000008370"/>
    </source>
</evidence>
<protein>
    <recommendedName>
        <fullName evidence="1">DUF6533 domain-containing protein</fullName>
    </recommendedName>
</protein>
<feature type="domain" description="DUF6533" evidence="1">
    <location>
        <begin position="79"/>
        <end position="118"/>
    </location>
</feature>
<name>K5WDY5_PHACS</name>
<sequence length="151" mass="16734">MLLISEDKHEPRYKLLVFGLDFDKPQVPMSFMGSLTPIAATMTDTSKAIDLMNATYVQIAVTGRSAAFDDFSGIDFPPAALVVYDHILTFNAELCTIWQRKLTIMSALLLSMRYCLLLQAAILHITTNATRHVFRLVILPALTPVHAAVVP</sequence>
<dbReference type="GeneID" id="18910861"/>
<dbReference type="EMBL" id="JH930470">
    <property type="protein sequence ID" value="EKM57495.1"/>
    <property type="molecule type" value="Genomic_DNA"/>
</dbReference>
<gene>
    <name evidence="2" type="ORF">PHACADRAFT_192644</name>
</gene>
<evidence type="ECO:0000259" key="1">
    <source>
        <dbReference type="Pfam" id="PF20151"/>
    </source>
</evidence>